<feature type="non-terminal residue" evidence="1">
    <location>
        <position position="193"/>
    </location>
</feature>
<proteinExistence type="predicted"/>
<name>A0A383EJ19_9ZZZZ</name>
<dbReference type="AlphaFoldDB" id="A0A383EJ19"/>
<gene>
    <name evidence="1" type="ORF">METZ01_LOCUS509720</name>
</gene>
<reference evidence="1" key="1">
    <citation type="submission" date="2018-05" db="EMBL/GenBank/DDBJ databases">
        <authorList>
            <person name="Lanie J.A."/>
            <person name="Ng W.-L."/>
            <person name="Kazmierczak K.M."/>
            <person name="Andrzejewski T.M."/>
            <person name="Davidsen T.M."/>
            <person name="Wayne K.J."/>
            <person name="Tettelin H."/>
            <person name="Glass J.I."/>
            <person name="Rusch D."/>
            <person name="Podicherti R."/>
            <person name="Tsui H.-C.T."/>
            <person name="Winkler M.E."/>
        </authorList>
    </citation>
    <scope>NUCLEOTIDE SEQUENCE</scope>
</reference>
<sequence>MSKFLIFLFPLYFSITNLIGQETSLSLTGGFLPYEAYYVQSLDLATGEADVQLFNYLITSTDRAYPYDPPIEFHIQFKIEIQSPGLGLNEKRTLLNIRTPNGSKVLIENPVRIDNRKLNNASGTGILDISGNALKNEQGMPLLFELEDIPILDAEYYENMFSSIMTMGRLPDGIYYFTLRLYDDTGTLAIEEN</sequence>
<accession>A0A383EJ19</accession>
<organism evidence="1">
    <name type="scientific">marine metagenome</name>
    <dbReference type="NCBI Taxonomy" id="408172"/>
    <lineage>
        <taxon>unclassified sequences</taxon>
        <taxon>metagenomes</taxon>
        <taxon>ecological metagenomes</taxon>
    </lineage>
</organism>
<protein>
    <submittedName>
        <fullName evidence="1">Uncharacterized protein</fullName>
    </submittedName>
</protein>
<evidence type="ECO:0000313" key="1">
    <source>
        <dbReference type="EMBL" id="SVE56866.1"/>
    </source>
</evidence>
<dbReference type="EMBL" id="UINC01226399">
    <property type="protein sequence ID" value="SVE56866.1"/>
    <property type="molecule type" value="Genomic_DNA"/>
</dbReference>